<keyword evidence="2" id="KW-1185">Reference proteome</keyword>
<name>A0ABQ2LMY6_9MICC</name>
<protein>
    <submittedName>
        <fullName evidence="1">Uncharacterized protein</fullName>
    </submittedName>
</protein>
<dbReference type="EMBL" id="BMLQ01000001">
    <property type="protein sequence ID" value="GGO40371.1"/>
    <property type="molecule type" value="Genomic_DNA"/>
</dbReference>
<proteinExistence type="predicted"/>
<dbReference type="Proteomes" id="UP000642509">
    <property type="component" value="Unassembled WGS sequence"/>
</dbReference>
<organism evidence="1 2">
    <name type="scientific">Citricoccus zhacaiensis</name>
    <dbReference type="NCBI Taxonomy" id="489142"/>
    <lineage>
        <taxon>Bacteria</taxon>
        <taxon>Bacillati</taxon>
        <taxon>Actinomycetota</taxon>
        <taxon>Actinomycetes</taxon>
        <taxon>Micrococcales</taxon>
        <taxon>Micrococcaceae</taxon>
        <taxon>Citricoccus</taxon>
    </lineage>
</organism>
<gene>
    <name evidence="1" type="ORF">GCM10010977_02580</name>
</gene>
<sequence length="43" mass="4630">MSTTYLDAESIGHVSEILYAHVGHLLEADRFDALVDELAAAGQ</sequence>
<accession>A0ABQ2LMY6</accession>
<comment type="caution">
    <text evidence="1">The sequence shown here is derived from an EMBL/GenBank/DDBJ whole genome shotgun (WGS) entry which is preliminary data.</text>
</comment>
<reference evidence="2" key="1">
    <citation type="journal article" date="2019" name="Int. J. Syst. Evol. Microbiol.">
        <title>The Global Catalogue of Microorganisms (GCM) 10K type strain sequencing project: providing services to taxonomists for standard genome sequencing and annotation.</title>
        <authorList>
            <consortium name="The Broad Institute Genomics Platform"/>
            <consortium name="The Broad Institute Genome Sequencing Center for Infectious Disease"/>
            <person name="Wu L."/>
            <person name="Ma J."/>
        </authorList>
    </citation>
    <scope>NUCLEOTIDE SEQUENCE [LARGE SCALE GENOMIC DNA]</scope>
    <source>
        <strain evidence="2">CGMCC 1.7064</strain>
    </source>
</reference>
<dbReference type="RefSeq" id="WP_268237687.1">
    <property type="nucleotide sequence ID" value="NZ_BAAAOU010000003.1"/>
</dbReference>
<evidence type="ECO:0000313" key="1">
    <source>
        <dbReference type="EMBL" id="GGO40371.1"/>
    </source>
</evidence>
<evidence type="ECO:0000313" key="2">
    <source>
        <dbReference type="Proteomes" id="UP000642509"/>
    </source>
</evidence>